<name>A0A645GKL3_9ZZZZ</name>
<accession>A0A645GKL3</accession>
<reference evidence="1" key="1">
    <citation type="submission" date="2019-08" db="EMBL/GenBank/DDBJ databases">
        <authorList>
            <person name="Kucharzyk K."/>
            <person name="Murdoch R.W."/>
            <person name="Higgins S."/>
            <person name="Loffler F."/>
        </authorList>
    </citation>
    <scope>NUCLEOTIDE SEQUENCE</scope>
</reference>
<organism evidence="1">
    <name type="scientific">bioreactor metagenome</name>
    <dbReference type="NCBI Taxonomy" id="1076179"/>
    <lineage>
        <taxon>unclassified sequences</taxon>
        <taxon>metagenomes</taxon>
        <taxon>ecological metagenomes</taxon>
    </lineage>
</organism>
<evidence type="ECO:0000313" key="1">
    <source>
        <dbReference type="EMBL" id="MPN27501.1"/>
    </source>
</evidence>
<gene>
    <name evidence="1" type="ORF">SDC9_174935</name>
</gene>
<proteinExistence type="predicted"/>
<dbReference type="EMBL" id="VSSQ01077424">
    <property type="protein sequence ID" value="MPN27501.1"/>
    <property type="molecule type" value="Genomic_DNA"/>
</dbReference>
<protein>
    <submittedName>
        <fullName evidence="1">Uncharacterized protein</fullName>
    </submittedName>
</protein>
<sequence length="115" mass="12900">MSHLLVRSSQADFPSFNDLRKLACSLLLVPIATRSRIRRKNLNEHEQAAVFQGLLRRTQWVVHRIDGLLADSSPGGSTHLQAGPRHRDTEHLSVLLGVLRRTHLFDGGQVQEHPG</sequence>
<comment type="caution">
    <text evidence="1">The sequence shown here is derived from an EMBL/GenBank/DDBJ whole genome shotgun (WGS) entry which is preliminary data.</text>
</comment>
<dbReference type="AlphaFoldDB" id="A0A645GKL3"/>